<sequence length="179" mass="21226">MKKEKNNYEMIEKIYKQLNEKYNCNELFLEGFTSEQIFYQSEKLCNTVLENNQKKIDKMYKKYLLLENNKIQDKGYRENQTACVKKDDNLQLENSDNLENEDSSQDNLLTEDISIVKEFKSDSSEDFERQKKLLEEDESDISEEDEDTLSDEGSIEDIEDLKDIPASELFKKLDKNIKK</sequence>
<gene>
    <name evidence="2" type="ORF">AAJ76_5000116788</name>
</gene>
<dbReference type="VEuPathDB" id="MicrosporidiaDB:AAJ76_5000116788"/>
<accession>A0A0F9YUZ0</accession>
<proteinExistence type="predicted"/>
<dbReference type="Proteomes" id="UP000034350">
    <property type="component" value="Unassembled WGS sequence"/>
</dbReference>
<keyword evidence="3" id="KW-1185">Reference proteome</keyword>
<dbReference type="EMBL" id="JPQZ01000005">
    <property type="protein sequence ID" value="KKO76277.1"/>
    <property type="molecule type" value="Genomic_DNA"/>
</dbReference>
<feature type="compositionally biased region" description="Basic and acidic residues" evidence="1">
    <location>
        <begin position="121"/>
        <end position="134"/>
    </location>
</feature>
<dbReference type="AlphaFoldDB" id="A0A0F9YUZ0"/>
<feature type="region of interest" description="Disordered" evidence="1">
    <location>
        <begin position="121"/>
        <end position="160"/>
    </location>
</feature>
<feature type="compositionally biased region" description="Acidic residues" evidence="1">
    <location>
        <begin position="135"/>
        <end position="160"/>
    </location>
</feature>
<protein>
    <submittedName>
        <fullName evidence="2">Uncharacterized protein</fullName>
    </submittedName>
</protein>
<dbReference type="OrthoDB" id="2196340at2759"/>
<dbReference type="RefSeq" id="XP_024332019.1">
    <property type="nucleotide sequence ID" value="XM_024475815.1"/>
</dbReference>
<dbReference type="VEuPathDB" id="MicrosporidiaDB:G9O61_00g008400"/>
<evidence type="ECO:0000313" key="3">
    <source>
        <dbReference type="Proteomes" id="UP000034350"/>
    </source>
</evidence>
<comment type="caution">
    <text evidence="2">The sequence shown here is derived from an EMBL/GenBank/DDBJ whole genome shotgun (WGS) entry which is preliminary data.</text>
</comment>
<evidence type="ECO:0000256" key="1">
    <source>
        <dbReference type="SAM" id="MobiDB-lite"/>
    </source>
</evidence>
<name>A0A0F9YUZ0_9MICR</name>
<reference evidence="2 3" key="1">
    <citation type="journal article" date="2015" name="Environ. Microbiol.">
        <title>Genome analyses suggest the presence of polyploidy and recent human-driven expansions in eight global populations of the honeybee pathogen Nosema ceranae.</title>
        <authorList>
            <person name="Pelin A."/>
            <person name="Selman M."/>
            <person name="Aris-Brosou S."/>
            <person name="Farinelli L."/>
            <person name="Corradi N."/>
        </authorList>
    </citation>
    <scope>NUCLEOTIDE SEQUENCE [LARGE SCALE GENOMIC DNA]</scope>
    <source>
        <strain evidence="2 3">PA08 1199</strain>
    </source>
</reference>
<dbReference type="GeneID" id="36320762"/>
<evidence type="ECO:0000313" key="2">
    <source>
        <dbReference type="EMBL" id="KKO76277.1"/>
    </source>
</evidence>
<organism evidence="2 3">
    <name type="scientific">Vairimorpha ceranae</name>
    <dbReference type="NCBI Taxonomy" id="40302"/>
    <lineage>
        <taxon>Eukaryota</taxon>
        <taxon>Fungi</taxon>
        <taxon>Fungi incertae sedis</taxon>
        <taxon>Microsporidia</taxon>
        <taxon>Nosematidae</taxon>
        <taxon>Vairimorpha</taxon>
    </lineage>
</organism>